<dbReference type="Proteomes" id="UP001300763">
    <property type="component" value="Unassembled WGS sequence"/>
</dbReference>
<protein>
    <recommendedName>
        <fullName evidence="5">DUF2568 domain-containing protein</fullName>
    </recommendedName>
</protein>
<comment type="caution">
    <text evidence="3">The sequence shown here is derived from an EMBL/GenBank/DDBJ whole genome shotgun (WGS) entry which is preliminary data.</text>
</comment>
<keyword evidence="2" id="KW-0472">Membrane</keyword>
<feature type="region of interest" description="Disordered" evidence="1">
    <location>
        <begin position="1"/>
        <end position="22"/>
    </location>
</feature>
<reference evidence="3 4" key="1">
    <citation type="submission" date="2023-02" db="EMBL/GenBank/DDBJ databases">
        <title>Genome sequencing required for Actinomycetospora new species description.</title>
        <authorList>
            <person name="Saimee Y."/>
            <person name="Duangmal K."/>
        </authorList>
    </citation>
    <scope>NUCLEOTIDE SEQUENCE [LARGE SCALE GENOMIC DNA]</scope>
    <source>
        <strain evidence="3 4">DW7H6</strain>
    </source>
</reference>
<keyword evidence="4" id="KW-1185">Reference proteome</keyword>
<proteinExistence type="predicted"/>
<gene>
    <name evidence="3" type="ORF">PGB27_11720</name>
</gene>
<dbReference type="EMBL" id="JAQZAO010000004">
    <property type="protein sequence ID" value="MDD7966014.1"/>
    <property type="molecule type" value="Genomic_DNA"/>
</dbReference>
<organism evidence="3 4">
    <name type="scientific">Actinomycetospora lemnae</name>
    <dbReference type="NCBI Taxonomy" id="3019891"/>
    <lineage>
        <taxon>Bacteria</taxon>
        <taxon>Bacillati</taxon>
        <taxon>Actinomycetota</taxon>
        <taxon>Actinomycetes</taxon>
        <taxon>Pseudonocardiales</taxon>
        <taxon>Pseudonocardiaceae</taxon>
        <taxon>Actinomycetospora</taxon>
    </lineage>
</organism>
<dbReference type="RefSeq" id="WP_274200537.1">
    <property type="nucleotide sequence ID" value="NZ_JAQZAO010000004.1"/>
</dbReference>
<evidence type="ECO:0000256" key="2">
    <source>
        <dbReference type="SAM" id="Phobius"/>
    </source>
</evidence>
<evidence type="ECO:0008006" key="5">
    <source>
        <dbReference type="Google" id="ProtNLM"/>
    </source>
</evidence>
<feature type="transmembrane region" description="Helical" evidence="2">
    <location>
        <begin position="31"/>
        <end position="51"/>
    </location>
</feature>
<evidence type="ECO:0000313" key="3">
    <source>
        <dbReference type="EMBL" id="MDD7966014.1"/>
    </source>
</evidence>
<sequence length="148" mass="15346">MSTAVPGTAPATAPARPDAPGRTADRVGRGLLVLDALAALAAFAGGLAAVATAPPDLLVVEGWRTFGYLVFVGLWTMLVLRPRGAPGVWELVFLHKIAMVVFALVVLDAPGAVTALGVDAVLIVTTAVAYVLTRGWLSWRGTRTPHPV</sequence>
<keyword evidence="2" id="KW-1133">Transmembrane helix</keyword>
<feature type="transmembrane region" description="Helical" evidence="2">
    <location>
        <begin position="113"/>
        <end position="133"/>
    </location>
</feature>
<keyword evidence="2" id="KW-0812">Transmembrane</keyword>
<evidence type="ECO:0000256" key="1">
    <source>
        <dbReference type="SAM" id="MobiDB-lite"/>
    </source>
</evidence>
<evidence type="ECO:0000313" key="4">
    <source>
        <dbReference type="Proteomes" id="UP001300763"/>
    </source>
</evidence>
<accession>A0ABT5ST38</accession>
<feature type="transmembrane region" description="Helical" evidence="2">
    <location>
        <begin position="63"/>
        <end position="80"/>
    </location>
</feature>
<name>A0ABT5ST38_9PSEU</name>
<feature type="transmembrane region" description="Helical" evidence="2">
    <location>
        <begin position="87"/>
        <end position="107"/>
    </location>
</feature>